<dbReference type="RefSeq" id="WP_127083631.1">
    <property type="nucleotide sequence ID" value="NZ_RSCL01000014.1"/>
</dbReference>
<dbReference type="PANTHER" id="PTHR43629">
    <property type="entry name" value="PEPTIDYL-PROLYL CIS-TRANS ISOMERASE"/>
    <property type="match status" value="1"/>
</dbReference>
<dbReference type="Gene3D" id="3.40.250.10">
    <property type="entry name" value="Rhodanese-like domain"/>
    <property type="match status" value="1"/>
</dbReference>
<evidence type="ECO:0000259" key="1">
    <source>
        <dbReference type="PROSITE" id="PS50206"/>
    </source>
</evidence>
<organism evidence="2 3">
    <name type="scientific">Dulcicalothrix desertica PCC 7102</name>
    <dbReference type="NCBI Taxonomy" id="232991"/>
    <lineage>
        <taxon>Bacteria</taxon>
        <taxon>Bacillati</taxon>
        <taxon>Cyanobacteriota</taxon>
        <taxon>Cyanophyceae</taxon>
        <taxon>Nostocales</taxon>
        <taxon>Calotrichaceae</taxon>
        <taxon>Dulcicalothrix</taxon>
    </lineage>
</organism>
<accession>A0A3S1AKB2</accession>
<dbReference type="InterPro" id="IPR001763">
    <property type="entry name" value="Rhodanese-like_dom"/>
</dbReference>
<dbReference type="SMART" id="SM00450">
    <property type="entry name" value="RHOD"/>
    <property type="match status" value="1"/>
</dbReference>
<dbReference type="InterPro" id="IPR036873">
    <property type="entry name" value="Rhodanese-like_dom_sf"/>
</dbReference>
<dbReference type="SUPFAM" id="SSF52821">
    <property type="entry name" value="Rhodanese/Cell cycle control phosphatase"/>
    <property type="match status" value="1"/>
</dbReference>
<dbReference type="PROSITE" id="PS50206">
    <property type="entry name" value="RHODANESE_3"/>
    <property type="match status" value="1"/>
</dbReference>
<dbReference type="Proteomes" id="UP000271624">
    <property type="component" value="Unassembled WGS sequence"/>
</dbReference>
<dbReference type="Pfam" id="PF00581">
    <property type="entry name" value="Rhodanese"/>
    <property type="match status" value="1"/>
</dbReference>
<evidence type="ECO:0000313" key="2">
    <source>
        <dbReference type="EMBL" id="RUT03019.1"/>
    </source>
</evidence>
<reference evidence="2" key="1">
    <citation type="submission" date="2018-12" db="EMBL/GenBank/DDBJ databases">
        <authorList>
            <person name="Will S."/>
            <person name="Neumann-Schaal M."/>
            <person name="Henke P."/>
        </authorList>
    </citation>
    <scope>NUCLEOTIDE SEQUENCE</scope>
    <source>
        <strain evidence="2">PCC 7102</strain>
    </source>
</reference>
<name>A0A3S1AKB2_9CYAN</name>
<gene>
    <name evidence="2" type="ORF">DSM106972_053270</name>
</gene>
<dbReference type="AlphaFoldDB" id="A0A3S1AKB2"/>
<dbReference type="OrthoDB" id="9800872at2"/>
<evidence type="ECO:0000313" key="3">
    <source>
        <dbReference type="Proteomes" id="UP000271624"/>
    </source>
</evidence>
<comment type="caution">
    <text evidence="2">The sequence shown here is derived from an EMBL/GenBank/DDBJ whole genome shotgun (WGS) entry which is preliminary data.</text>
</comment>
<dbReference type="EMBL" id="RSCL01000014">
    <property type="protein sequence ID" value="RUT03019.1"/>
    <property type="molecule type" value="Genomic_DNA"/>
</dbReference>
<sequence length="122" mass="13601">MAQYPDSPLSSKQPQVSVEQLQERLLSGADKIQLIDVREPQEIDIARIEGFVNLPLSEFAAWGEQIHTQFDCESETLVLCHHGVRSAQMCQWLVNQGFTNVKNITGGIAAYSSLVDPSIPQY</sequence>
<feature type="domain" description="Rhodanese" evidence="1">
    <location>
        <begin position="28"/>
        <end position="120"/>
    </location>
</feature>
<dbReference type="PANTHER" id="PTHR43629:SF2">
    <property type="entry name" value="RHODANESE-LIKE_PPIC DOMAIN-CONTAINING PROTEIN 12, CHLOROPLASTIC"/>
    <property type="match status" value="1"/>
</dbReference>
<dbReference type="InterPro" id="IPR052204">
    <property type="entry name" value="PpiC/parvulin_rotamase"/>
</dbReference>
<keyword evidence="3" id="KW-1185">Reference proteome</keyword>
<reference evidence="2" key="2">
    <citation type="journal article" date="2019" name="Genome Biol. Evol.">
        <title>Day and night: Metabolic profiles and evolutionary relationships of six axenic non-marine cyanobacteria.</title>
        <authorList>
            <person name="Will S.E."/>
            <person name="Henke P."/>
            <person name="Boedeker C."/>
            <person name="Huang S."/>
            <person name="Brinkmann H."/>
            <person name="Rohde M."/>
            <person name="Jarek M."/>
            <person name="Friedl T."/>
            <person name="Seufert S."/>
            <person name="Schumacher M."/>
            <person name="Overmann J."/>
            <person name="Neumann-Schaal M."/>
            <person name="Petersen J."/>
        </authorList>
    </citation>
    <scope>NUCLEOTIDE SEQUENCE [LARGE SCALE GENOMIC DNA]</scope>
    <source>
        <strain evidence="2">PCC 7102</strain>
    </source>
</reference>
<protein>
    <submittedName>
        <fullName evidence="2">Rhodanese-like domain-containing protein</fullName>
    </submittedName>
</protein>
<proteinExistence type="predicted"/>